<evidence type="ECO:0000313" key="6">
    <source>
        <dbReference type="Proteomes" id="UP000268535"/>
    </source>
</evidence>
<reference evidence="6" key="1">
    <citation type="journal article" date="2018" name="Nat. Microbiol.">
        <title>Leveraging single-cell genomics to expand the fungal tree of life.</title>
        <authorList>
            <person name="Ahrendt S.R."/>
            <person name="Quandt C.A."/>
            <person name="Ciobanu D."/>
            <person name="Clum A."/>
            <person name="Salamov A."/>
            <person name="Andreopoulos B."/>
            <person name="Cheng J.F."/>
            <person name="Woyke T."/>
            <person name="Pelin A."/>
            <person name="Henrissat B."/>
            <person name="Reynolds N.K."/>
            <person name="Benny G.L."/>
            <person name="Smith M.E."/>
            <person name="James T.Y."/>
            <person name="Grigoriev I.V."/>
        </authorList>
    </citation>
    <scope>NUCLEOTIDE SEQUENCE [LARGE SCALE GENOMIC DNA]</scope>
    <source>
        <strain evidence="6">ATCC 52028</strain>
    </source>
</reference>
<dbReference type="InterPro" id="IPR023298">
    <property type="entry name" value="ATPase_P-typ_TM_dom_sf"/>
</dbReference>
<keyword evidence="2" id="KW-0813">Transport</keyword>
<dbReference type="GO" id="GO:0045332">
    <property type="term" value="P:phospholipid translocation"/>
    <property type="evidence" value="ECO:0007669"/>
    <property type="project" value="TreeGrafter"/>
</dbReference>
<protein>
    <recommendedName>
        <fullName evidence="7">P-type ATPase C-terminal domain-containing protein</fullName>
    </recommendedName>
</protein>
<gene>
    <name evidence="5" type="ORF">CAUPRSCDRAFT_13014</name>
</gene>
<evidence type="ECO:0000256" key="4">
    <source>
        <dbReference type="SAM" id="Phobius"/>
    </source>
</evidence>
<keyword evidence="4" id="KW-0812">Transmembrane</keyword>
<evidence type="ECO:0000256" key="2">
    <source>
        <dbReference type="ARBA" id="ARBA00022448"/>
    </source>
</evidence>
<feature type="non-terminal residue" evidence="5">
    <location>
        <position position="226"/>
    </location>
</feature>
<feature type="transmembrane region" description="Helical" evidence="4">
    <location>
        <begin position="114"/>
        <end position="139"/>
    </location>
</feature>
<evidence type="ECO:0000256" key="1">
    <source>
        <dbReference type="ARBA" id="ARBA00004308"/>
    </source>
</evidence>
<keyword evidence="4" id="KW-1133">Transmembrane helix</keyword>
<evidence type="ECO:0000313" key="5">
    <source>
        <dbReference type="EMBL" id="RKO95273.1"/>
    </source>
</evidence>
<dbReference type="AlphaFoldDB" id="A0A4P9WSU9"/>
<dbReference type="PANTHER" id="PTHR24092">
    <property type="entry name" value="PROBABLE PHOSPHOLIPID-TRANSPORTING ATPASE"/>
    <property type="match status" value="1"/>
</dbReference>
<dbReference type="Proteomes" id="UP000268535">
    <property type="component" value="Unassembled WGS sequence"/>
</dbReference>
<dbReference type="SUPFAM" id="SSF81665">
    <property type="entry name" value="Calcium ATPase, transmembrane domain M"/>
    <property type="match status" value="1"/>
</dbReference>
<dbReference type="GO" id="GO:0140326">
    <property type="term" value="F:ATPase-coupled intramembrane lipid transporter activity"/>
    <property type="evidence" value="ECO:0007669"/>
    <property type="project" value="TreeGrafter"/>
</dbReference>
<proteinExistence type="predicted"/>
<organism evidence="5 6">
    <name type="scientific">Caulochytrium protostelioides</name>
    <dbReference type="NCBI Taxonomy" id="1555241"/>
    <lineage>
        <taxon>Eukaryota</taxon>
        <taxon>Fungi</taxon>
        <taxon>Fungi incertae sedis</taxon>
        <taxon>Chytridiomycota</taxon>
        <taxon>Chytridiomycota incertae sedis</taxon>
        <taxon>Chytridiomycetes</taxon>
        <taxon>Caulochytriales</taxon>
        <taxon>Caulochytriaceae</taxon>
        <taxon>Caulochytrium</taxon>
    </lineage>
</organism>
<evidence type="ECO:0008006" key="7">
    <source>
        <dbReference type="Google" id="ProtNLM"/>
    </source>
</evidence>
<accession>A0A4P9WSU9</accession>
<name>A0A4P9WSU9_9FUNG</name>
<dbReference type="GO" id="GO:0005886">
    <property type="term" value="C:plasma membrane"/>
    <property type="evidence" value="ECO:0007669"/>
    <property type="project" value="TreeGrafter"/>
</dbReference>
<dbReference type="PANTHER" id="PTHR24092:SF180">
    <property type="entry name" value="PHOSPHOLIPID-TRANSPORTING ATPASE DNF1-RELATED"/>
    <property type="match status" value="1"/>
</dbReference>
<sequence>MTGDLAVSPLSPLSPSTPSTPRATAMAAPRSAAGGVAGGSGLDAPSPSPRGPARRGVRVPVGASHLLLRGSVVRNTDWTIGLVVYTGVETKVMLNSGATPSKRSRVEMLMNPQIVLNFVVLLILCLLNGIVAGVLTFQWTRDDAPWVDADADRPFAAGFYTFWASIIMYQNIVPISLYITIEAVKTIQAYFVYADQAMMTRITLDDDGSAAARTAAASSTDIPQPA</sequence>
<feature type="region of interest" description="Disordered" evidence="3">
    <location>
        <begin position="1"/>
        <end position="56"/>
    </location>
</feature>
<feature type="compositionally biased region" description="Low complexity" evidence="3">
    <location>
        <begin position="1"/>
        <end position="34"/>
    </location>
</feature>
<dbReference type="EMBL" id="ML012284">
    <property type="protein sequence ID" value="RKO95273.1"/>
    <property type="molecule type" value="Genomic_DNA"/>
</dbReference>
<keyword evidence="4" id="KW-0472">Membrane</keyword>
<comment type="subcellular location">
    <subcellularLocation>
        <location evidence="1">Endomembrane system</location>
    </subcellularLocation>
</comment>
<feature type="transmembrane region" description="Helical" evidence="4">
    <location>
        <begin position="159"/>
        <end position="181"/>
    </location>
</feature>
<evidence type="ECO:0000256" key="3">
    <source>
        <dbReference type="SAM" id="MobiDB-lite"/>
    </source>
</evidence>